<dbReference type="PANTHER" id="PTHR11875">
    <property type="entry name" value="TESTIS-SPECIFIC Y-ENCODED PROTEIN"/>
    <property type="match status" value="1"/>
</dbReference>
<feature type="region of interest" description="Disordered" evidence="3">
    <location>
        <begin position="267"/>
        <end position="310"/>
    </location>
</feature>
<dbReference type="Gene3D" id="3.30.1120.90">
    <property type="entry name" value="Nucleosome assembly protein"/>
    <property type="match status" value="1"/>
</dbReference>
<comment type="similarity">
    <text evidence="1 2">Belongs to the nucleosome assembly protein (NAP) family.</text>
</comment>
<evidence type="ECO:0000313" key="5">
    <source>
        <dbReference type="Proteomes" id="UP000288716"/>
    </source>
</evidence>
<dbReference type="InterPro" id="IPR002164">
    <property type="entry name" value="NAP_family"/>
</dbReference>
<sequence length="310" mass="35690">MNSMCCLNESLPKVSTKKTSDLSRRVQALKQLQLKLFKLNAEMEADIQKLRVKYADLAEPFFEKRYQIITGKHEPTDGECELVTPGVLGRFDRLKKKIFVPAIDTCKKNKCVPNFWLTVLKNNDFCDALIQKRDELALQSLKDIRVVTKRKSFDFTVEFHFSENDFFTNDVLTKAYYVECTVDKRDPWSYDGPTVVKTEGSTVTWKPNKNLTKGSGVQRSKQSFFNVFKPVSSRGNRIFDDYDDDYEFGTKIKDEVIPMAVLYYTGEKAEDEESSESSSSSDTDGESSSELECPKPKKMETRERRGRARK</sequence>
<dbReference type="VEuPathDB" id="VectorBase:LDEU004212"/>
<dbReference type="AlphaFoldDB" id="A0A443SJW7"/>
<dbReference type="Pfam" id="PF00956">
    <property type="entry name" value="NAP"/>
    <property type="match status" value="1"/>
</dbReference>
<evidence type="ECO:0000313" key="4">
    <source>
        <dbReference type="EMBL" id="RWS27827.1"/>
    </source>
</evidence>
<feature type="compositionally biased region" description="Basic and acidic residues" evidence="3">
    <location>
        <begin position="292"/>
        <end position="303"/>
    </location>
</feature>
<dbReference type="Proteomes" id="UP000288716">
    <property type="component" value="Unassembled WGS sequence"/>
</dbReference>
<dbReference type="EMBL" id="NCKV01001755">
    <property type="protein sequence ID" value="RWS27827.1"/>
    <property type="molecule type" value="Genomic_DNA"/>
</dbReference>
<evidence type="ECO:0000256" key="1">
    <source>
        <dbReference type="ARBA" id="ARBA00009947"/>
    </source>
</evidence>
<comment type="caution">
    <text evidence="4">The sequence shown here is derived from an EMBL/GenBank/DDBJ whole genome shotgun (WGS) entry which is preliminary data.</text>
</comment>
<dbReference type="GO" id="GO:0006334">
    <property type="term" value="P:nucleosome assembly"/>
    <property type="evidence" value="ECO:0007669"/>
    <property type="project" value="InterPro"/>
</dbReference>
<evidence type="ECO:0000256" key="3">
    <source>
        <dbReference type="SAM" id="MobiDB-lite"/>
    </source>
</evidence>
<gene>
    <name evidence="4" type="ORF">B4U80_12836</name>
</gene>
<dbReference type="GO" id="GO:0005634">
    <property type="term" value="C:nucleus"/>
    <property type="evidence" value="ECO:0007669"/>
    <property type="project" value="InterPro"/>
</dbReference>
<protein>
    <submittedName>
        <fullName evidence="4">Nucleosome assembly protein 1-like 4 isoform X2</fullName>
    </submittedName>
</protein>
<dbReference type="SUPFAM" id="SSF143113">
    <property type="entry name" value="NAP-like"/>
    <property type="match status" value="1"/>
</dbReference>
<keyword evidence="5" id="KW-1185">Reference proteome</keyword>
<proteinExistence type="inferred from homology"/>
<dbReference type="InterPro" id="IPR037231">
    <property type="entry name" value="NAP-like_sf"/>
</dbReference>
<evidence type="ECO:0000256" key="2">
    <source>
        <dbReference type="RuleBase" id="RU003876"/>
    </source>
</evidence>
<name>A0A443SJW7_9ACAR</name>
<dbReference type="OrthoDB" id="27325at2759"/>
<dbReference type="STRING" id="299467.A0A443SJW7"/>
<reference evidence="4 5" key="1">
    <citation type="journal article" date="2018" name="Gigascience">
        <title>Genomes of trombidid mites reveal novel predicted allergens and laterally-transferred genes associated with secondary metabolism.</title>
        <authorList>
            <person name="Dong X."/>
            <person name="Chaisiri K."/>
            <person name="Xia D."/>
            <person name="Armstrong S.D."/>
            <person name="Fang Y."/>
            <person name="Donnelly M.J."/>
            <person name="Kadowaki T."/>
            <person name="McGarry J.W."/>
            <person name="Darby A.C."/>
            <person name="Makepeace B.L."/>
        </authorList>
    </citation>
    <scope>NUCLEOTIDE SEQUENCE [LARGE SCALE GENOMIC DNA]</scope>
    <source>
        <strain evidence="4">UoL-UT</strain>
    </source>
</reference>
<accession>A0A443SJW7</accession>
<dbReference type="Gene3D" id="1.20.5.1500">
    <property type="match status" value="1"/>
</dbReference>
<organism evidence="4 5">
    <name type="scientific">Leptotrombidium deliense</name>
    <dbReference type="NCBI Taxonomy" id="299467"/>
    <lineage>
        <taxon>Eukaryota</taxon>
        <taxon>Metazoa</taxon>
        <taxon>Ecdysozoa</taxon>
        <taxon>Arthropoda</taxon>
        <taxon>Chelicerata</taxon>
        <taxon>Arachnida</taxon>
        <taxon>Acari</taxon>
        <taxon>Acariformes</taxon>
        <taxon>Trombidiformes</taxon>
        <taxon>Prostigmata</taxon>
        <taxon>Anystina</taxon>
        <taxon>Parasitengona</taxon>
        <taxon>Trombiculoidea</taxon>
        <taxon>Trombiculidae</taxon>
        <taxon>Leptotrombidium</taxon>
    </lineage>
</organism>